<evidence type="ECO:0000313" key="5">
    <source>
        <dbReference type="Proteomes" id="UP000238825"/>
    </source>
</evidence>
<accession>A0A2S0K3Q0</accession>
<dbReference type="AlphaFoldDB" id="A0A2S0K3Q0"/>
<sequence length="235" mass="26581">MHNHLKQELSQIDIPAEIHERSKLGIKKAKSEKGGKLNRFVKKRLAIAVISASLMIPTGVFAYQALLADELYGSFDNLKKHAANVTMESYLLFNAKLDQAKGDLGKEEYEQFKELLNVFTSAKIEYGNHNGNIDYSQIPVEPLEEIKAAMYEVQPYFDKLNGLPSSKDVLTAEEYEQYIQALMTYETTMAQLGVSSAPDVETMPKEMQQQFIDAQTYLQYVNDKQVEVKIDAGIE</sequence>
<evidence type="ECO:0000259" key="2">
    <source>
        <dbReference type="Pfam" id="PF12207"/>
    </source>
</evidence>
<name>A0A2S0K3Q0_LYSSH</name>
<evidence type="ECO:0000313" key="6">
    <source>
        <dbReference type="Proteomes" id="UP000255295"/>
    </source>
</evidence>
<protein>
    <submittedName>
        <fullName evidence="3">Anti-sigma factor</fullName>
    </submittedName>
    <submittedName>
        <fullName evidence="4">ECF-type sigma factor negative effector</fullName>
    </submittedName>
</protein>
<evidence type="ECO:0000313" key="3">
    <source>
        <dbReference type="EMBL" id="AVK97894.1"/>
    </source>
</evidence>
<dbReference type="Proteomes" id="UP000255295">
    <property type="component" value="Unassembled WGS sequence"/>
</dbReference>
<dbReference type="EMBL" id="CP019980">
    <property type="protein sequence ID" value="AVK97894.1"/>
    <property type="molecule type" value="Genomic_DNA"/>
</dbReference>
<evidence type="ECO:0000313" key="4">
    <source>
        <dbReference type="EMBL" id="SUV16173.1"/>
    </source>
</evidence>
<dbReference type="GeneID" id="48277939"/>
<keyword evidence="1" id="KW-1133">Transmembrane helix</keyword>
<keyword evidence="1" id="KW-0472">Membrane</keyword>
<dbReference type="Pfam" id="PF12207">
    <property type="entry name" value="DUF3600"/>
    <property type="match status" value="1"/>
</dbReference>
<organism evidence="3 5">
    <name type="scientific">Lysinibacillus sphaericus</name>
    <name type="common">Bacillus sphaericus</name>
    <dbReference type="NCBI Taxonomy" id="1421"/>
    <lineage>
        <taxon>Bacteria</taxon>
        <taxon>Bacillati</taxon>
        <taxon>Bacillota</taxon>
        <taxon>Bacilli</taxon>
        <taxon>Bacillales</taxon>
        <taxon>Bacillaceae</taxon>
        <taxon>Lysinibacillus</taxon>
    </lineage>
</organism>
<dbReference type="Proteomes" id="UP000238825">
    <property type="component" value="Chromosome"/>
</dbReference>
<keyword evidence="1" id="KW-0812">Transmembrane</keyword>
<dbReference type="EMBL" id="UFSZ01000001">
    <property type="protein sequence ID" value="SUV16173.1"/>
    <property type="molecule type" value="Genomic_DNA"/>
</dbReference>
<dbReference type="RefSeq" id="WP_024361597.1">
    <property type="nucleotide sequence ID" value="NZ_BJNS01000057.1"/>
</dbReference>
<dbReference type="InterPro" id="IPR038267">
    <property type="entry name" value="ECF_sigma_eff"/>
</dbReference>
<proteinExistence type="predicted"/>
<reference evidence="4 6" key="2">
    <citation type="submission" date="2018-06" db="EMBL/GenBank/DDBJ databases">
        <authorList>
            <consortium name="Pathogen Informatics"/>
            <person name="Doyle S."/>
        </authorList>
    </citation>
    <scope>NUCLEOTIDE SEQUENCE [LARGE SCALE GENOMIC DNA]</scope>
    <source>
        <strain evidence="4 6">NCTC10338</strain>
    </source>
</reference>
<feature type="transmembrane region" description="Helical" evidence="1">
    <location>
        <begin position="45"/>
        <end position="66"/>
    </location>
</feature>
<dbReference type="InterPro" id="IPR022019">
    <property type="entry name" value="DUF3600"/>
</dbReference>
<reference evidence="3 5" key="1">
    <citation type="submission" date="2017-03" db="EMBL/GenBank/DDBJ databases">
        <title>The whole genome sequencing and assembly of Lysinibacillus sphaericus DSM 28T strain.</title>
        <authorList>
            <person name="Lee Y.-J."/>
            <person name="Yi H."/>
            <person name="Bahn Y.-S."/>
            <person name="Kim J.F."/>
            <person name="Lee D.-W."/>
        </authorList>
    </citation>
    <scope>NUCLEOTIDE SEQUENCE [LARGE SCALE GENOMIC DNA]</scope>
    <source>
        <strain evidence="3 5">DSM 28</strain>
    </source>
</reference>
<gene>
    <name evidence="3" type="ORF">LS41612_17195</name>
    <name evidence="4" type="ORF">NCTC10338_01248</name>
</gene>
<evidence type="ECO:0000256" key="1">
    <source>
        <dbReference type="SAM" id="Phobius"/>
    </source>
</evidence>
<dbReference type="Gene3D" id="1.10.3950.10">
    <property type="entry name" value="putative ecf-type sigma factor negative effector from bacillus cereus"/>
    <property type="match status" value="1"/>
</dbReference>
<feature type="domain" description="DUF3600" evidence="2">
    <location>
        <begin position="66"/>
        <end position="224"/>
    </location>
</feature>